<evidence type="ECO:0000313" key="11">
    <source>
        <dbReference type="EMBL" id="CAF0923303.1"/>
    </source>
</evidence>
<dbReference type="PRINTS" id="PR00109">
    <property type="entry name" value="TYRKINASE"/>
</dbReference>
<feature type="binding site" evidence="7">
    <location>
        <position position="114"/>
    </location>
    <ligand>
        <name>ATP</name>
        <dbReference type="ChEBI" id="CHEBI:30616"/>
    </ligand>
</feature>
<feature type="compositionally biased region" description="Low complexity" evidence="8">
    <location>
        <begin position="844"/>
        <end position="861"/>
    </location>
</feature>
<evidence type="ECO:0000256" key="2">
    <source>
        <dbReference type="ARBA" id="ARBA00022679"/>
    </source>
</evidence>
<dbReference type="PROSITE" id="PS00107">
    <property type="entry name" value="PROTEIN_KINASE_ATP"/>
    <property type="match status" value="1"/>
</dbReference>
<evidence type="ECO:0000259" key="9">
    <source>
        <dbReference type="PROSITE" id="PS50011"/>
    </source>
</evidence>
<dbReference type="InterPro" id="IPR050198">
    <property type="entry name" value="Non-receptor_tyrosine_kinases"/>
</dbReference>
<dbReference type="SMART" id="SM00219">
    <property type="entry name" value="TyrKc"/>
    <property type="match status" value="1"/>
</dbReference>
<dbReference type="Proteomes" id="UP000663852">
    <property type="component" value="Unassembled WGS sequence"/>
</dbReference>
<dbReference type="InterPro" id="IPR000095">
    <property type="entry name" value="CRIB_dom"/>
</dbReference>
<feature type="compositionally biased region" description="Polar residues" evidence="8">
    <location>
        <begin position="902"/>
        <end position="912"/>
    </location>
</feature>
<feature type="region of interest" description="Disordered" evidence="8">
    <location>
        <begin position="836"/>
        <end position="861"/>
    </location>
</feature>
<dbReference type="InterPro" id="IPR000719">
    <property type="entry name" value="Prot_kinase_dom"/>
</dbReference>
<dbReference type="InterPro" id="IPR011009">
    <property type="entry name" value="Kinase-like_dom_sf"/>
</dbReference>
<dbReference type="Pfam" id="PF07714">
    <property type="entry name" value="PK_Tyr_Ser-Thr"/>
    <property type="match status" value="1"/>
</dbReference>
<dbReference type="InterPro" id="IPR008266">
    <property type="entry name" value="Tyr_kinase_AS"/>
</dbReference>
<dbReference type="Gene3D" id="1.10.510.10">
    <property type="entry name" value="Transferase(Phosphotransferase) domain 1"/>
    <property type="match status" value="1"/>
</dbReference>
<sequence length="959" mass="106865">MKRHLPPASNSTSNSNSMITSTLSKLLVRKLTFRSSTSNLSRSTHELNSYHEQQGSSITPLNQQTSMGQNQQQKNIISQQNIQLIEQIGEGEFGTVFKAFWKSKQNELLTVAVKRLHKFEQAFGLDDLLKEICVLQDTEHAHIVQFFGIVIQADGLFMLVTEYAHSRSLYECLLLKNAKCEYTIEILLEFLRQISTAMNYLEKKYLIHRDLASRNILVFSKTLVKLSDFGLSRLCCSETDYYKTSWKDTLRLPIAWMSPEAINFLRFTSASDMFSFGVCMWECFSYGEMPWQGMTSAEIVNAIDAPNYQRLPRPSYATTELYQIMLHCWKHEPSERPTFAQLEKTLREIEIKKVRWKDTNGKPTNLPDGFLSVESCLLGPLTILDRCLNVPISSSSVNNFLQCVSADGQVGFVNNSDVEPLHVISISKPLISTPNHPNSTSFTMSNLFHRKTDTKKNVGKTKGKQLSKDMIGLPQADFIHAFHIGVSGETFGDVTCLAGVEKTDLIKIPIERSPSTVNGNCSNIGIGCILDFPSCFFLFHCKEFESNYKQPILTPEQQEEEEEVAILSVEQRTEEIAPSSLLDEVLQAFTEIYSEPDTPPRLTVDHTSIKPPPKPERSEPTSPKSPTIDLKLSAVPLTKIDFNQSPLEIVTDSNSRSPIHTRLPSKSPLKKSNEETCRFTRELEQRLQNGDISEEAKHAYNLLVNGHTDSSSLIHEQDSHSTSNGDLSSNNHEPSNDIVHHTKQSPTQPHAPIALFGSSSSSSSTSISTSSASNHTQSNTSSSSNQQKSDRHSHYSSTSTDNDISIDLKTQTELSPLKLLRNNCNPTHFMSKSIRQQTSTNEINSSNHSPVSSASNTLSNLSSTSPVFDHHSALPVASHSSSSSNLDDNRSLSSLYSRSLSTTKSEQQSITGQPLPPPPDLSSLGSKLTTATMTHTLKIPAPLTSSNTFRSKKRFNLFT</sequence>
<dbReference type="SUPFAM" id="SSF56112">
    <property type="entry name" value="Protein kinase-like (PK-like)"/>
    <property type="match status" value="1"/>
</dbReference>
<feature type="compositionally biased region" description="Low complexity" evidence="8">
    <location>
        <begin position="758"/>
        <end position="787"/>
    </location>
</feature>
<evidence type="ECO:0000313" key="12">
    <source>
        <dbReference type="Proteomes" id="UP000663852"/>
    </source>
</evidence>
<feature type="domain" description="Protein kinase" evidence="9">
    <location>
        <begin position="82"/>
        <end position="351"/>
    </location>
</feature>
<dbReference type="AlphaFoldDB" id="A0A814B4Z3"/>
<feature type="region of interest" description="Disordered" evidence="8">
    <location>
        <begin position="649"/>
        <end position="675"/>
    </location>
</feature>
<feature type="region of interest" description="Disordered" evidence="8">
    <location>
        <begin position="593"/>
        <end position="628"/>
    </location>
</feature>
<dbReference type="InterPro" id="IPR017441">
    <property type="entry name" value="Protein_kinase_ATP_BS"/>
</dbReference>
<dbReference type="EC" id="2.7.10.2" evidence="1"/>
<reference evidence="11" key="1">
    <citation type="submission" date="2021-02" db="EMBL/GenBank/DDBJ databases">
        <authorList>
            <person name="Nowell W R."/>
        </authorList>
    </citation>
    <scope>NUCLEOTIDE SEQUENCE</scope>
</reference>
<evidence type="ECO:0000256" key="5">
    <source>
        <dbReference type="ARBA" id="ARBA00022840"/>
    </source>
</evidence>
<dbReference type="EMBL" id="CAJNOJ010000038">
    <property type="protein sequence ID" value="CAF0923303.1"/>
    <property type="molecule type" value="Genomic_DNA"/>
</dbReference>
<evidence type="ECO:0000256" key="6">
    <source>
        <dbReference type="ARBA" id="ARBA00023137"/>
    </source>
</evidence>
<feature type="region of interest" description="Disordered" evidence="8">
    <location>
        <begin position="42"/>
        <end position="72"/>
    </location>
</feature>
<accession>A0A814B4Z3</accession>
<dbReference type="InterPro" id="IPR020635">
    <property type="entry name" value="Tyr_kinase_cat_dom"/>
</dbReference>
<dbReference type="PROSITE" id="PS50108">
    <property type="entry name" value="CRIB"/>
    <property type="match status" value="1"/>
</dbReference>
<evidence type="ECO:0000256" key="4">
    <source>
        <dbReference type="ARBA" id="ARBA00022777"/>
    </source>
</evidence>
<feature type="compositionally biased region" description="Basic and acidic residues" evidence="8">
    <location>
        <begin position="603"/>
        <end position="619"/>
    </location>
</feature>
<feature type="compositionally biased region" description="Polar residues" evidence="8">
    <location>
        <begin position="712"/>
        <end position="733"/>
    </location>
</feature>
<proteinExistence type="predicted"/>
<dbReference type="PANTHER" id="PTHR24418">
    <property type="entry name" value="TYROSINE-PROTEIN KINASE"/>
    <property type="match status" value="1"/>
</dbReference>
<keyword evidence="3 7" id="KW-0547">Nucleotide-binding</keyword>
<dbReference type="FunFam" id="1.10.510.10:FF:000521">
    <property type="entry name" value="Tyrosine-protein kinase pr2"/>
    <property type="match status" value="1"/>
</dbReference>
<feature type="region of interest" description="Disordered" evidence="8">
    <location>
        <begin position="897"/>
        <end position="926"/>
    </location>
</feature>
<evidence type="ECO:0000256" key="1">
    <source>
        <dbReference type="ARBA" id="ARBA00011903"/>
    </source>
</evidence>
<feature type="compositionally biased region" description="Polar residues" evidence="8">
    <location>
        <begin position="649"/>
        <end position="658"/>
    </location>
</feature>
<dbReference type="GO" id="GO:0004715">
    <property type="term" value="F:non-membrane spanning protein tyrosine kinase activity"/>
    <property type="evidence" value="ECO:0007669"/>
    <property type="project" value="UniProtKB-EC"/>
</dbReference>
<protein>
    <recommendedName>
        <fullName evidence="1">non-specific protein-tyrosine kinase</fullName>
        <ecNumber evidence="1">2.7.10.2</ecNumber>
    </recommendedName>
</protein>
<keyword evidence="2" id="KW-0808">Transferase</keyword>
<name>A0A814B4Z3_ADIRI</name>
<evidence type="ECO:0000256" key="7">
    <source>
        <dbReference type="PROSITE-ProRule" id="PRU10141"/>
    </source>
</evidence>
<evidence type="ECO:0000259" key="10">
    <source>
        <dbReference type="PROSITE" id="PS50108"/>
    </source>
</evidence>
<feature type="region of interest" description="Disordered" evidence="8">
    <location>
        <begin position="712"/>
        <end position="804"/>
    </location>
</feature>
<organism evidence="11 12">
    <name type="scientific">Adineta ricciae</name>
    <name type="common">Rotifer</name>
    <dbReference type="NCBI Taxonomy" id="249248"/>
    <lineage>
        <taxon>Eukaryota</taxon>
        <taxon>Metazoa</taxon>
        <taxon>Spiralia</taxon>
        <taxon>Gnathifera</taxon>
        <taxon>Rotifera</taxon>
        <taxon>Eurotatoria</taxon>
        <taxon>Bdelloidea</taxon>
        <taxon>Adinetida</taxon>
        <taxon>Adinetidae</taxon>
        <taxon>Adineta</taxon>
    </lineage>
</organism>
<evidence type="ECO:0000256" key="3">
    <source>
        <dbReference type="ARBA" id="ARBA00022741"/>
    </source>
</evidence>
<dbReference type="PROSITE" id="PS50011">
    <property type="entry name" value="PROTEIN_KINASE_DOM"/>
    <property type="match status" value="1"/>
</dbReference>
<dbReference type="PROSITE" id="PS00109">
    <property type="entry name" value="PROTEIN_KINASE_TYR"/>
    <property type="match status" value="1"/>
</dbReference>
<dbReference type="InterPro" id="IPR001245">
    <property type="entry name" value="Ser-Thr/Tyr_kinase_cat_dom"/>
</dbReference>
<dbReference type="OrthoDB" id="4062651at2759"/>
<comment type="caution">
    <text evidence="11">The sequence shown here is derived from an EMBL/GenBank/DDBJ whole genome shotgun (WGS) entry which is preliminary data.</text>
</comment>
<feature type="compositionally biased region" description="Low complexity" evidence="8">
    <location>
        <begin position="62"/>
        <end position="72"/>
    </location>
</feature>
<evidence type="ECO:0000256" key="8">
    <source>
        <dbReference type="SAM" id="MobiDB-lite"/>
    </source>
</evidence>
<dbReference type="GO" id="GO:0005524">
    <property type="term" value="F:ATP binding"/>
    <property type="evidence" value="ECO:0007669"/>
    <property type="project" value="UniProtKB-UniRule"/>
</dbReference>
<keyword evidence="4" id="KW-0418">Kinase</keyword>
<feature type="compositionally biased region" description="Polar residues" evidence="8">
    <location>
        <begin position="50"/>
        <end position="61"/>
    </location>
</feature>
<feature type="domain" description="CRIB" evidence="10">
    <location>
        <begin position="471"/>
        <end position="485"/>
    </location>
</feature>
<keyword evidence="6" id="KW-0829">Tyrosine-protein kinase</keyword>
<keyword evidence="5 7" id="KW-0067">ATP-binding</keyword>
<gene>
    <name evidence="11" type="ORF">EDS130_LOCUS10888</name>
</gene>